<sequence length="452" mass="51612">MEKLKEPMAVWNTVNLTDIKPDRFDAEYFRKDYQDNLSYLKKTGDTYKFSRLFKYIKRGSQPLYSNNGTIKALRSVNVGFMNFNETRQEYVTDSFFETNNRGQVQKEDVLITSTGVGTLGRTSVWFYNDKAYCDGHITILRNGSVDPYFITAFLNSKYGLIQFDQNFRGSSGQIEIYPYDISKFVIPECLFPHQQEIGDYLRKAFELQQEAYKQKQKSSEILESELGLNDFQKDDSKFRVTRLTELSGSRRFDAQCFKPEFLQYELFIRENNKHNTLSELLNRILKGNQQFISSKGDKPYVSIKDISGIDVIAKGNVSIPLSKAINEDLLLAVTGATIGKIGIVNRYPSISFSGDILGLSVNKEKISPWYLLAVLSSPIGQTQFNRWVTGSTNGHLSPSDVRKIIVPRIDSLQEDKIENLLRTSLKSLAKSEELLLKAKNRVEELIEVAATK</sequence>
<gene>
    <name evidence="3" type="ORF">ES677_05340</name>
</gene>
<keyword evidence="2" id="KW-0238">DNA-binding</keyword>
<dbReference type="Gene3D" id="3.90.220.20">
    <property type="entry name" value="DNA methylase specificity domains"/>
    <property type="match status" value="2"/>
</dbReference>
<accession>A0ABY3MBV4</accession>
<evidence type="ECO:0000313" key="4">
    <source>
        <dbReference type="Proteomes" id="UP000323621"/>
    </source>
</evidence>
<dbReference type="PANTHER" id="PTHR30408:SF12">
    <property type="entry name" value="TYPE I RESTRICTION ENZYME MJAVIII SPECIFICITY SUBUNIT"/>
    <property type="match status" value="1"/>
</dbReference>
<reference evidence="3 4" key="1">
    <citation type="submission" date="2019-08" db="EMBL/GenBank/DDBJ databases">
        <title>Genomes of Antarctic Bizionia species.</title>
        <authorList>
            <person name="Bowman J.P."/>
        </authorList>
    </citation>
    <scope>NUCLEOTIDE SEQUENCE [LARGE SCALE GENOMIC DNA]</scope>
    <source>
        <strain evidence="3 4">IC164</strain>
    </source>
</reference>
<keyword evidence="4" id="KW-1185">Reference proteome</keyword>
<name>A0ABY3MBV4_9FLAO</name>
<dbReference type="RefSeq" id="WP_148380667.1">
    <property type="nucleotide sequence ID" value="NZ_VSKN01000005.1"/>
</dbReference>
<dbReference type="Proteomes" id="UP000323621">
    <property type="component" value="Unassembled WGS sequence"/>
</dbReference>
<evidence type="ECO:0000256" key="1">
    <source>
        <dbReference type="ARBA" id="ARBA00022747"/>
    </source>
</evidence>
<dbReference type="InterPro" id="IPR052021">
    <property type="entry name" value="Type-I_RS_S_subunit"/>
</dbReference>
<evidence type="ECO:0008006" key="5">
    <source>
        <dbReference type="Google" id="ProtNLM"/>
    </source>
</evidence>
<dbReference type="InterPro" id="IPR044946">
    <property type="entry name" value="Restrct_endonuc_typeI_TRD_sf"/>
</dbReference>
<evidence type="ECO:0000256" key="2">
    <source>
        <dbReference type="ARBA" id="ARBA00023125"/>
    </source>
</evidence>
<organism evidence="3 4">
    <name type="scientific">Bizionia gelidisalsuginis</name>
    <dbReference type="NCBI Taxonomy" id="291188"/>
    <lineage>
        <taxon>Bacteria</taxon>
        <taxon>Pseudomonadati</taxon>
        <taxon>Bacteroidota</taxon>
        <taxon>Flavobacteriia</taxon>
        <taxon>Flavobacteriales</taxon>
        <taxon>Flavobacteriaceae</taxon>
        <taxon>Bizionia</taxon>
    </lineage>
</organism>
<evidence type="ECO:0000313" key="3">
    <source>
        <dbReference type="EMBL" id="TYC14805.1"/>
    </source>
</evidence>
<protein>
    <recommendedName>
        <fullName evidence="5">Restriction endonuclease subunit S</fullName>
    </recommendedName>
</protein>
<dbReference type="SUPFAM" id="SSF116734">
    <property type="entry name" value="DNA methylase specificity domain"/>
    <property type="match status" value="2"/>
</dbReference>
<keyword evidence="1" id="KW-0680">Restriction system</keyword>
<proteinExistence type="predicted"/>
<dbReference type="EMBL" id="VSKN01000005">
    <property type="protein sequence ID" value="TYC14805.1"/>
    <property type="molecule type" value="Genomic_DNA"/>
</dbReference>
<dbReference type="PANTHER" id="PTHR30408">
    <property type="entry name" value="TYPE-1 RESTRICTION ENZYME ECOKI SPECIFICITY PROTEIN"/>
    <property type="match status" value="1"/>
</dbReference>
<comment type="caution">
    <text evidence="3">The sequence shown here is derived from an EMBL/GenBank/DDBJ whole genome shotgun (WGS) entry which is preliminary data.</text>
</comment>